<comment type="caution">
    <text evidence="6">The sequence shown here is derived from an EMBL/GenBank/DDBJ whole genome shotgun (WGS) entry which is preliminary data.</text>
</comment>
<evidence type="ECO:0000256" key="1">
    <source>
        <dbReference type="ARBA" id="ARBA00006526"/>
    </source>
</evidence>
<accession>A0A2S9I524</accession>
<evidence type="ECO:0000256" key="3">
    <source>
        <dbReference type="ARBA" id="ARBA00022741"/>
    </source>
</evidence>
<evidence type="ECO:0000313" key="6">
    <source>
        <dbReference type="EMBL" id="PRD12902.1"/>
    </source>
</evidence>
<evidence type="ECO:0000256" key="4">
    <source>
        <dbReference type="ARBA" id="ARBA00022840"/>
    </source>
</evidence>
<dbReference type="GO" id="GO:0005524">
    <property type="term" value="F:ATP binding"/>
    <property type="evidence" value="ECO:0007669"/>
    <property type="project" value="UniProtKB-KW"/>
</dbReference>
<evidence type="ECO:0000313" key="7">
    <source>
        <dbReference type="Proteomes" id="UP000239181"/>
    </source>
</evidence>
<organism evidence="6 7">
    <name type="scientific">Pantoea coffeiphila</name>
    <dbReference type="NCBI Taxonomy" id="1465635"/>
    <lineage>
        <taxon>Bacteria</taxon>
        <taxon>Pseudomonadati</taxon>
        <taxon>Pseudomonadota</taxon>
        <taxon>Gammaproteobacteria</taxon>
        <taxon>Enterobacterales</taxon>
        <taxon>Erwiniaceae</taxon>
        <taxon>Pantoea</taxon>
    </lineage>
</organism>
<dbReference type="CDD" id="cd03219">
    <property type="entry name" value="ABC_Mj1267_LivG_branched"/>
    <property type="match status" value="1"/>
</dbReference>
<protein>
    <submittedName>
        <fullName evidence="6">ABC transporter ATP-binding protein</fullName>
    </submittedName>
</protein>
<dbReference type="InterPro" id="IPR032823">
    <property type="entry name" value="BCA_ABC_TP_C"/>
</dbReference>
<dbReference type="PROSITE" id="PS50893">
    <property type="entry name" value="ABC_TRANSPORTER_2"/>
    <property type="match status" value="1"/>
</dbReference>
<dbReference type="InterPro" id="IPR003593">
    <property type="entry name" value="AAA+_ATPase"/>
</dbReference>
<dbReference type="OrthoDB" id="9780942at2"/>
<name>A0A2S9I524_9GAMM</name>
<dbReference type="PROSITE" id="PS00211">
    <property type="entry name" value="ABC_TRANSPORTER_1"/>
    <property type="match status" value="1"/>
</dbReference>
<dbReference type="Pfam" id="PF00005">
    <property type="entry name" value="ABC_tran"/>
    <property type="match status" value="1"/>
</dbReference>
<keyword evidence="2" id="KW-0813">Transport</keyword>
<dbReference type="PANTHER" id="PTHR45772:SF1">
    <property type="entry name" value="ABC TRANSPORTER ATP-BINDING PROTEIN"/>
    <property type="match status" value="1"/>
</dbReference>
<comment type="similarity">
    <text evidence="1">Belongs to the ABC transporter superfamily. Drug exporter-2 (TC 3.A.1.117) family.</text>
</comment>
<dbReference type="PANTHER" id="PTHR45772">
    <property type="entry name" value="CONSERVED COMPONENT OF ABC TRANSPORTER FOR NATURAL AMINO ACIDS-RELATED"/>
    <property type="match status" value="1"/>
</dbReference>
<evidence type="ECO:0000259" key="5">
    <source>
        <dbReference type="PROSITE" id="PS50893"/>
    </source>
</evidence>
<dbReference type="Proteomes" id="UP000239181">
    <property type="component" value="Unassembled WGS sequence"/>
</dbReference>
<dbReference type="Gene3D" id="3.40.50.300">
    <property type="entry name" value="P-loop containing nucleotide triphosphate hydrolases"/>
    <property type="match status" value="1"/>
</dbReference>
<dbReference type="RefSeq" id="WP_105595311.1">
    <property type="nucleotide sequence ID" value="NZ_PDET01000025.1"/>
</dbReference>
<keyword evidence="4 6" id="KW-0067">ATP-binding</keyword>
<dbReference type="EMBL" id="PDET01000025">
    <property type="protein sequence ID" value="PRD12902.1"/>
    <property type="molecule type" value="Genomic_DNA"/>
</dbReference>
<dbReference type="GO" id="GO:0005886">
    <property type="term" value="C:plasma membrane"/>
    <property type="evidence" value="ECO:0007669"/>
    <property type="project" value="TreeGrafter"/>
</dbReference>
<dbReference type="FunFam" id="3.40.50.300:FF:000421">
    <property type="entry name" value="Branched-chain amino acid ABC transporter ATP-binding protein"/>
    <property type="match status" value="1"/>
</dbReference>
<dbReference type="InterPro" id="IPR051120">
    <property type="entry name" value="ABC_AA/LPS_Transport"/>
</dbReference>
<evidence type="ECO:0000256" key="2">
    <source>
        <dbReference type="ARBA" id="ARBA00022448"/>
    </source>
</evidence>
<sequence length="295" mass="31602">MSLSELSPTSLAALRQSPLAGYSAETARARKPGASLQLSGISLSFGGVKALSDVSLRAEPSSLLAIIGPNGAGKSTLLNVISGIYRPDRGEIGLDEHRFRSIRPEKLASAGVARTFQNLALFSGLSVVDNILQGLAHRRETSLLGEVFGLRRARHESASQLQQAQAVMNFFGLDAVASRLTTSLSYGMQKRVELARALVAHPRLLLLDEPMAGMTLADKQQLSELIREIRRHFGTTILLIEHDIAVVMSLSDRVVVLEYGRNIATGTPDEIRQNPAVIAAYLGSAAETTAPGARV</sequence>
<feature type="domain" description="ABC transporter" evidence="5">
    <location>
        <begin position="36"/>
        <end position="284"/>
    </location>
</feature>
<proteinExistence type="inferred from homology"/>
<dbReference type="Pfam" id="PF12399">
    <property type="entry name" value="BCA_ABC_TP_C"/>
    <property type="match status" value="1"/>
</dbReference>
<dbReference type="InterPro" id="IPR027417">
    <property type="entry name" value="P-loop_NTPase"/>
</dbReference>
<reference evidence="6 7" key="1">
    <citation type="submission" date="2017-10" db="EMBL/GenBank/DDBJ databases">
        <title>Draft genome of two endophytic bacteria isolated from 'guarana' Paullinia cupana (Mart.) Ducke.</title>
        <authorList>
            <person name="Siqueira K.A."/>
            <person name="Liotti R.G."/>
            <person name="Mendes T.A."/>
            <person name="Soares M.A."/>
        </authorList>
    </citation>
    <scope>NUCLEOTIDE SEQUENCE [LARGE SCALE GENOMIC DNA]</scope>
    <source>
        <strain evidence="6 7">342</strain>
    </source>
</reference>
<dbReference type="GO" id="GO:0016887">
    <property type="term" value="F:ATP hydrolysis activity"/>
    <property type="evidence" value="ECO:0007669"/>
    <property type="project" value="InterPro"/>
</dbReference>
<keyword evidence="3" id="KW-0547">Nucleotide-binding</keyword>
<gene>
    <name evidence="6" type="ORF">CQW29_24270</name>
</gene>
<dbReference type="AlphaFoldDB" id="A0A2S9I524"/>
<dbReference type="InterPro" id="IPR003439">
    <property type="entry name" value="ABC_transporter-like_ATP-bd"/>
</dbReference>
<keyword evidence="7" id="KW-1185">Reference proteome</keyword>
<dbReference type="SUPFAM" id="SSF52540">
    <property type="entry name" value="P-loop containing nucleoside triphosphate hydrolases"/>
    <property type="match status" value="1"/>
</dbReference>
<dbReference type="SMART" id="SM00382">
    <property type="entry name" value="AAA"/>
    <property type="match status" value="1"/>
</dbReference>
<dbReference type="InterPro" id="IPR017871">
    <property type="entry name" value="ABC_transporter-like_CS"/>
</dbReference>